<comment type="similarity">
    <text evidence="1">Belongs to the 4-hydroxybenzoyl-CoA thioesterase family.</text>
</comment>
<dbReference type="AlphaFoldDB" id="A0A917K3V4"/>
<evidence type="ECO:0000313" key="4">
    <source>
        <dbReference type="Proteomes" id="UP000637695"/>
    </source>
</evidence>
<dbReference type="NCBIfam" id="TIGR00051">
    <property type="entry name" value="YbgC/FadM family acyl-CoA thioesterase"/>
    <property type="match status" value="1"/>
</dbReference>
<accession>A0A917K3V4</accession>
<dbReference type="EMBL" id="BMOY01000005">
    <property type="protein sequence ID" value="GGI99061.1"/>
    <property type="molecule type" value="Genomic_DNA"/>
</dbReference>
<evidence type="ECO:0008006" key="5">
    <source>
        <dbReference type="Google" id="ProtNLM"/>
    </source>
</evidence>
<dbReference type="InterPro" id="IPR006684">
    <property type="entry name" value="YbgC/YbaW"/>
</dbReference>
<dbReference type="PIRSF" id="PIRSF003230">
    <property type="entry name" value="YbgC"/>
    <property type="match status" value="1"/>
</dbReference>
<name>A0A917K3V4_9BACL</name>
<dbReference type="InterPro" id="IPR029069">
    <property type="entry name" value="HotDog_dom_sf"/>
</dbReference>
<dbReference type="Gene3D" id="3.10.129.10">
    <property type="entry name" value="Hotdog Thioesterase"/>
    <property type="match status" value="1"/>
</dbReference>
<dbReference type="PANTHER" id="PTHR31793">
    <property type="entry name" value="4-HYDROXYBENZOYL-COA THIOESTERASE FAMILY MEMBER"/>
    <property type="match status" value="1"/>
</dbReference>
<protein>
    <recommendedName>
        <fullName evidence="5">Acyl-CoA thioester hydrolase</fullName>
    </recommendedName>
</protein>
<dbReference type="SUPFAM" id="SSF54637">
    <property type="entry name" value="Thioesterase/thiol ester dehydrase-isomerase"/>
    <property type="match status" value="1"/>
</dbReference>
<dbReference type="RefSeq" id="WP_188881025.1">
    <property type="nucleotide sequence ID" value="NZ_BMOY01000005.1"/>
</dbReference>
<dbReference type="Proteomes" id="UP000637695">
    <property type="component" value="Unassembled WGS sequence"/>
</dbReference>
<reference evidence="3" key="1">
    <citation type="journal article" date="2014" name="Int. J. Syst. Evol. Microbiol.">
        <title>Complete genome sequence of Corynebacterium casei LMG S-19264T (=DSM 44701T), isolated from a smear-ripened cheese.</title>
        <authorList>
            <consortium name="US DOE Joint Genome Institute (JGI-PGF)"/>
            <person name="Walter F."/>
            <person name="Albersmeier A."/>
            <person name="Kalinowski J."/>
            <person name="Ruckert C."/>
        </authorList>
    </citation>
    <scope>NUCLEOTIDE SEQUENCE</scope>
    <source>
        <strain evidence="3">JCM 18487</strain>
    </source>
</reference>
<comment type="caution">
    <text evidence="3">The sequence shown here is derived from an EMBL/GenBank/DDBJ whole genome shotgun (WGS) entry which is preliminary data.</text>
</comment>
<dbReference type="InterPro" id="IPR050563">
    <property type="entry name" value="4-hydroxybenzoyl-CoA_TE"/>
</dbReference>
<dbReference type="GO" id="GO:0047617">
    <property type="term" value="F:fatty acyl-CoA hydrolase activity"/>
    <property type="evidence" value="ECO:0007669"/>
    <property type="project" value="TreeGrafter"/>
</dbReference>
<dbReference type="Pfam" id="PF13279">
    <property type="entry name" value="4HBT_2"/>
    <property type="match status" value="1"/>
</dbReference>
<evidence type="ECO:0000313" key="3">
    <source>
        <dbReference type="EMBL" id="GGI99061.1"/>
    </source>
</evidence>
<proteinExistence type="inferred from homology"/>
<gene>
    <name evidence="3" type="ORF">GCM10010885_05700</name>
</gene>
<organism evidence="3 4">
    <name type="scientific">Alicyclobacillus cellulosilyticus</name>
    <dbReference type="NCBI Taxonomy" id="1003997"/>
    <lineage>
        <taxon>Bacteria</taxon>
        <taxon>Bacillati</taxon>
        <taxon>Bacillota</taxon>
        <taxon>Bacilli</taxon>
        <taxon>Bacillales</taxon>
        <taxon>Alicyclobacillaceae</taxon>
        <taxon>Alicyclobacillus</taxon>
    </lineage>
</organism>
<sequence length="148" mass="16744">MTATVTMQVEVRWGECDPAGIVYHPVYLDWFSTVRMHFLRRFGVPYMQSLHDAGLVIVVLSATCSYHKAVRAEDVVTVEATLRSLTRTRLVFTYRVLDTAGDVCATGRTEHAFLDLERKQPVNVAKRFPAVWDLLQRLPVAPEPPSRG</sequence>
<evidence type="ECO:0000256" key="1">
    <source>
        <dbReference type="ARBA" id="ARBA00005953"/>
    </source>
</evidence>
<evidence type="ECO:0000256" key="2">
    <source>
        <dbReference type="ARBA" id="ARBA00022801"/>
    </source>
</evidence>
<keyword evidence="2" id="KW-0378">Hydrolase</keyword>
<reference evidence="3" key="2">
    <citation type="submission" date="2020-09" db="EMBL/GenBank/DDBJ databases">
        <authorList>
            <person name="Sun Q."/>
            <person name="Ohkuma M."/>
        </authorList>
    </citation>
    <scope>NUCLEOTIDE SEQUENCE</scope>
    <source>
        <strain evidence="3">JCM 18487</strain>
    </source>
</reference>
<keyword evidence="4" id="KW-1185">Reference proteome</keyword>
<dbReference type="CDD" id="cd00586">
    <property type="entry name" value="4HBT"/>
    <property type="match status" value="1"/>
</dbReference>
<dbReference type="PANTHER" id="PTHR31793:SF27">
    <property type="entry name" value="NOVEL THIOESTERASE SUPERFAMILY DOMAIN AND SAPOSIN A-TYPE DOMAIN CONTAINING PROTEIN (0610012H03RIK)"/>
    <property type="match status" value="1"/>
</dbReference>